<dbReference type="GO" id="GO:0006355">
    <property type="term" value="P:regulation of DNA-templated transcription"/>
    <property type="evidence" value="ECO:0007669"/>
    <property type="project" value="InterPro"/>
</dbReference>
<dbReference type="AlphaFoldDB" id="H5S978"/>
<feature type="domain" description="Ribbon-helix-helix protein CopG" evidence="1">
    <location>
        <begin position="10"/>
        <end position="48"/>
    </location>
</feature>
<gene>
    <name evidence="2" type="ORF">HGMM_F03A04C37</name>
</gene>
<evidence type="ECO:0000259" key="1">
    <source>
        <dbReference type="Pfam" id="PF01402"/>
    </source>
</evidence>
<dbReference type="InterPro" id="IPR002145">
    <property type="entry name" value="CopG"/>
</dbReference>
<reference evidence="2" key="2">
    <citation type="journal article" date="2012" name="PLoS ONE">
        <title>A Deeply Branching Thermophilic Bacterium with an Ancient Acetyl-CoA Pathway Dominates a Subsurface Ecosystem.</title>
        <authorList>
            <person name="Takami H."/>
            <person name="Noguchi H."/>
            <person name="Takaki Y."/>
            <person name="Uchiyama I."/>
            <person name="Toyoda A."/>
            <person name="Nishi S."/>
            <person name="Chee G.-J."/>
            <person name="Arai W."/>
            <person name="Nunoura T."/>
            <person name="Itoh T."/>
            <person name="Hattori M."/>
            <person name="Takai K."/>
        </authorList>
    </citation>
    <scope>NUCLEOTIDE SEQUENCE</scope>
</reference>
<reference evidence="2" key="1">
    <citation type="journal article" date="2005" name="Environ. Microbiol.">
        <title>Genetic and functional properties of uncultivated thermophilic crenarchaeotes from a subsurface gold mine as revealed by analysis of genome fragments.</title>
        <authorList>
            <person name="Nunoura T."/>
            <person name="Hirayama H."/>
            <person name="Takami H."/>
            <person name="Oida H."/>
            <person name="Nishi S."/>
            <person name="Shimamura S."/>
            <person name="Suzuki Y."/>
            <person name="Inagaki F."/>
            <person name="Takai K."/>
            <person name="Nealson K.H."/>
            <person name="Horikoshi K."/>
        </authorList>
    </citation>
    <scope>NUCLEOTIDE SEQUENCE</scope>
</reference>
<dbReference type="InterPro" id="IPR013321">
    <property type="entry name" value="Arc_rbn_hlx_hlx"/>
</dbReference>
<accession>H5S978</accession>
<dbReference type="CDD" id="cd22231">
    <property type="entry name" value="RHH_NikR_HicB-like"/>
    <property type="match status" value="1"/>
</dbReference>
<name>H5S978_9ZZZZ</name>
<dbReference type="Gene3D" id="1.10.1220.10">
    <property type="entry name" value="Met repressor-like"/>
    <property type="match status" value="1"/>
</dbReference>
<sequence length="114" mass="12764">MPKTKEADLVRVNFTAPKDLVERVEQFAKERLEDRSTAIRQLIQEGLKAVLAAKVVKQYQQGAVTLREAAAQLGIDIWELHDLLLSHGVPTSSGALLEPDVELLRQKARELVRP</sequence>
<organism evidence="2">
    <name type="scientific">uncultured prokaryote</name>
    <dbReference type="NCBI Taxonomy" id="198431"/>
    <lineage>
        <taxon>unclassified sequences</taxon>
        <taxon>environmental samples</taxon>
    </lineage>
</organism>
<proteinExistence type="predicted"/>
<evidence type="ECO:0000313" key="2">
    <source>
        <dbReference type="EMBL" id="BAL52714.1"/>
    </source>
</evidence>
<dbReference type="Pfam" id="PF01402">
    <property type="entry name" value="RHH_1"/>
    <property type="match status" value="1"/>
</dbReference>
<dbReference type="EMBL" id="AP011637">
    <property type="protein sequence ID" value="BAL52714.1"/>
    <property type="molecule type" value="Genomic_DNA"/>
</dbReference>
<protein>
    <submittedName>
        <fullName evidence="2">Hypothetical conserved protein</fullName>
    </submittedName>
</protein>